<keyword evidence="3" id="KW-0234">DNA repair</keyword>
<feature type="domain" description="ERCC4" evidence="4">
    <location>
        <begin position="17"/>
        <end position="108"/>
    </location>
</feature>
<dbReference type="PANTHER" id="PTHR13451">
    <property type="entry name" value="CLASS II CROSSOVER JUNCTION ENDONUCLEASE MUS81"/>
    <property type="match status" value="1"/>
</dbReference>
<dbReference type="GO" id="GO:0048476">
    <property type="term" value="C:Holliday junction resolvase complex"/>
    <property type="evidence" value="ECO:0007669"/>
    <property type="project" value="TreeGrafter"/>
</dbReference>
<organism evidence="5">
    <name type="scientific">Fervidicoccus fontis</name>
    <dbReference type="NCBI Taxonomy" id="683846"/>
    <lineage>
        <taxon>Archaea</taxon>
        <taxon>Thermoproteota</taxon>
        <taxon>Thermoprotei</taxon>
        <taxon>Fervidicoccales</taxon>
        <taxon>Fervidicoccaceae</taxon>
        <taxon>Fervidicoccus</taxon>
    </lineage>
</organism>
<dbReference type="EMBL" id="DSFH01000029">
    <property type="protein sequence ID" value="HEW63769.1"/>
    <property type="molecule type" value="Genomic_DNA"/>
</dbReference>
<dbReference type="GO" id="GO:0008821">
    <property type="term" value="F:crossover junction DNA endonuclease activity"/>
    <property type="evidence" value="ECO:0007669"/>
    <property type="project" value="InterPro"/>
</dbReference>
<dbReference type="SUPFAM" id="SSF47781">
    <property type="entry name" value="RuvA domain 2-like"/>
    <property type="match status" value="1"/>
</dbReference>
<evidence type="ECO:0000259" key="4">
    <source>
        <dbReference type="SMART" id="SM00891"/>
    </source>
</evidence>
<dbReference type="PANTHER" id="PTHR13451:SF0">
    <property type="entry name" value="CROSSOVER JUNCTION ENDONUCLEASE MUS81"/>
    <property type="match status" value="1"/>
</dbReference>
<gene>
    <name evidence="5" type="ORF">ENO39_01740</name>
</gene>
<reference evidence="5" key="1">
    <citation type="journal article" date="2020" name="mSystems">
        <title>Genome- and Community-Level Interaction Insights into Carbon Utilization and Element Cycling Functions of Hydrothermarchaeota in Hydrothermal Sediment.</title>
        <authorList>
            <person name="Zhou Z."/>
            <person name="Liu Y."/>
            <person name="Xu W."/>
            <person name="Pan J."/>
            <person name="Luo Z.H."/>
            <person name="Li M."/>
        </authorList>
    </citation>
    <scope>NUCLEOTIDE SEQUENCE [LARGE SCALE GENOMIC DNA]</scope>
    <source>
        <strain evidence="5">SpSt-1261</strain>
    </source>
</reference>
<accession>A0A7C2ZAE6</accession>
<dbReference type="SMART" id="SM00891">
    <property type="entry name" value="ERCC4"/>
    <property type="match status" value="1"/>
</dbReference>
<dbReference type="GO" id="GO:0048257">
    <property type="term" value="F:3'-flap endonuclease activity"/>
    <property type="evidence" value="ECO:0007669"/>
    <property type="project" value="TreeGrafter"/>
</dbReference>
<sequence length="241" mass="27133">MNKGEYMTNITLLMPTDVIMDENEKATNPEIFEGLIKGKLSVAVKQLEAGDYLLLSKKGELPILVERKTAEDFVNSIIDGRIWKQSATLKKIKERGEALPVIVLEGNLSYTLEKRKISETAILRTIDELVLNRDIPVIYTLSKSSTISWLIAKARSLGNTKEKTVFIYNKKKAKTPKERVLLSLSIITGTQTARKLLTKFGTIRNIANLTVGELMQIEGIGEVKAKKIYELFNLNYDESIK</sequence>
<evidence type="ECO:0000313" key="5">
    <source>
        <dbReference type="EMBL" id="HEW63769.1"/>
    </source>
</evidence>
<evidence type="ECO:0000256" key="3">
    <source>
        <dbReference type="ARBA" id="ARBA00023204"/>
    </source>
</evidence>
<dbReference type="InterPro" id="IPR011335">
    <property type="entry name" value="Restrct_endonuc-II-like"/>
</dbReference>
<dbReference type="GO" id="GO:0000727">
    <property type="term" value="P:double-strand break repair via break-induced replication"/>
    <property type="evidence" value="ECO:0007669"/>
    <property type="project" value="TreeGrafter"/>
</dbReference>
<dbReference type="AlphaFoldDB" id="A0A7C2ZAE6"/>
<dbReference type="InterPro" id="IPR010994">
    <property type="entry name" value="RuvA_2-like"/>
</dbReference>
<dbReference type="Pfam" id="PF02732">
    <property type="entry name" value="ERCC4"/>
    <property type="match status" value="1"/>
</dbReference>
<keyword evidence="1" id="KW-0227">DNA damage</keyword>
<dbReference type="InterPro" id="IPR033309">
    <property type="entry name" value="Mus81"/>
</dbReference>
<dbReference type="Gene3D" id="3.40.50.10130">
    <property type="match status" value="1"/>
</dbReference>
<proteinExistence type="predicted"/>
<comment type="caution">
    <text evidence="5">The sequence shown here is derived from an EMBL/GenBank/DDBJ whole genome shotgun (WGS) entry which is preliminary data.</text>
</comment>
<dbReference type="Pfam" id="PF12826">
    <property type="entry name" value="HHH_2"/>
    <property type="match status" value="1"/>
</dbReference>
<evidence type="ECO:0000256" key="1">
    <source>
        <dbReference type="ARBA" id="ARBA00022763"/>
    </source>
</evidence>
<protein>
    <recommendedName>
        <fullName evidence="4">ERCC4 domain-containing protein</fullName>
    </recommendedName>
</protein>
<dbReference type="SUPFAM" id="SSF52980">
    <property type="entry name" value="Restriction endonuclease-like"/>
    <property type="match status" value="1"/>
</dbReference>
<dbReference type="GO" id="GO:0003677">
    <property type="term" value="F:DNA binding"/>
    <property type="evidence" value="ECO:0007669"/>
    <property type="project" value="InterPro"/>
</dbReference>
<dbReference type="Proteomes" id="UP000886076">
    <property type="component" value="Unassembled WGS sequence"/>
</dbReference>
<dbReference type="InterPro" id="IPR041663">
    <property type="entry name" value="DisA/LigA_HHH"/>
</dbReference>
<dbReference type="GO" id="GO:0006308">
    <property type="term" value="P:DNA catabolic process"/>
    <property type="evidence" value="ECO:0007669"/>
    <property type="project" value="InterPro"/>
</dbReference>
<keyword evidence="2" id="KW-0378">Hydrolase</keyword>
<name>A0A7C2ZAE6_9CREN</name>
<evidence type="ECO:0000256" key="2">
    <source>
        <dbReference type="ARBA" id="ARBA00022801"/>
    </source>
</evidence>
<dbReference type="InterPro" id="IPR006166">
    <property type="entry name" value="ERCC4_domain"/>
</dbReference>
<dbReference type="Gene3D" id="1.10.150.20">
    <property type="entry name" value="5' to 3' exonuclease, C-terminal subdomain"/>
    <property type="match status" value="1"/>
</dbReference>